<dbReference type="EMBL" id="VSRR010068937">
    <property type="protein sequence ID" value="MPC85603.1"/>
    <property type="molecule type" value="Genomic_DNA"/>
</dbReference>
<dbReference type="AlphaFoldDB" id="A0A5B7ITC2"/>
<reference evidence="2 3" key="1">
    <citation type="submission" date="2019-05" db="EMBL/GenBank/DDBJ databases">
        <title>Another draft genome of Portunus trituberculatus and its Hox gene families provides insights of decapod evolution.</title>
        <authorList>
            <person name="Jeong J.-H."/>
            <person name="Song I."/>
            <person name="Kim S."/>
            <person name="Choi T."/>
            <person name="Kim D."/>
            <person name="Ryu S."/>
            <person name="Kim W."/>
        </authorList>
    </citation>
    <scope>NUCLEOTIDE SEQUENCE [LARGE SCALE GENOMIC DNA]</scope>
    <source>
        <tissue evidence="2">Muscle</tissue>
    </source>
</reference>
<dbReference type="OrthoDB" id="5949187at2759"/>
<sequence>MTQYASIVLIPLVVVVWLFPPPVLVKKSAARAGGQGQETEAFKISLTKNPRQLHQDLNMLFAWPGNSLDVKEQHFDIDGPFRSWVAKTFTDNFLQYSGVSLPLLLMMTVVACTRLLNYYIEHVELMNLDAVMGTRITEGVCVCVCVCVCVLE</sequence>
<keyword evidence="3" id="KW-1185">Reference proteome</keyword>
<evidence type="ECO:0000256" key="1">
    <source>
        <dbReference type="SAM" id="Phobius"/>
    </source>
</evidence>
<name>A0A5B7ITC2_PORTR</name>
<protein>
    <submittedName>
        <fullName evidence="2">Uncharacterized protein</fullName>
    </submittedName>
</protein>
<keyword evidence="1" id="KW-1133">Transmembrane helix</keyword>
<keyword evidence="1" id="KW-0812">Transmembrane</keyword>
<comment type="caution">
    <text evidence="2">The sequence shown here is derived from an EMBL/GenBank/DDBJ whole genome shotgun (WGS) entry which is preliminary data.</text>
</comment>
<feature type="transmembrane region" description="Helical" evidence="1">
    <location>
        <begin position="101"/>
        <end position="120"/>
    </location>
</feature>
<dbReference type="Proteomes" id="UP000324222">
    <property type="component" value="Unassembled WGS sequence"/>
</dbReference>
<evidence type="ECO:0000313" key="3">
    <source>
        <dbReference type="Proteomes" id="UP000324222"/>
    </source>
</evidence>
<accession>A0A5B7ITC2</accession>
<organism evidence="2 3">
    <name type="scientific">Portunus trituberculatus</name>
    <name type="common">Swimming crab</name>
    <name type="synonym">Neptunus trituberculatus</name>
    <dbReference type="NCBI Taxonomy" id="210409"/>
    <lineage>
        <taxon>Eukaryota</taxon>
        <taxon>Metazoa</taxon>
        <taxon>Ecdysozoa</taxon>
        <taxon>Arthropoda</taxon>
        <taxon>Crustacea</taxon>
        <taxon>Multicrustacea</taxon>
        <taxon>Malacostraca</taxon>
        <taxon>Eumalacostraca</taxon>
        <taxon>Eucarida</taxon>
        <taxon>Decapoda</taxon>
        <taxon>Pleocyemata</taxon>
        <taxon>Brachyura</taxon>
        <taxon>Eubrachyura</taxon>
        <taxon>Portunoidea</taxon>
        <taxon>Portunidae</taxon>
        <taxon>Portuninae</taxon>
        <taxon>Portunus</taxon>
    </lineage>
</organism>
<keyword evidence="1" id="KW-0472">Membrane</keyword>
<evidence type="ECO:0000313" key="2">
    <source>
        <dbReference type="EMBL" id="MPC85603.1"/>
    </source>
</evidence>
<gene>
    <name evidence="2" type="ORF">E2C01_080384</name>
</gene>
<feature type="transmembrane region" description="Helical" evidence="1">
    <location>
        <begin position="6"/>
        <end position="25"/>
    </location>
</feature>
<proteinExistence type="predicted"/>